<sequence length="631" mass="72680">MSETIEDLLADINTDVFLPGLQREFVWSPNQIETLFDSLIRGYPIGVLLKWDIRRARDDYYAYKFIPNYIADDGGVPRPITDQGFARNNEGVDDSGADSLIIDGQQRLNSLYIGLYGSIATYTGGSGRTREESRYWDEKKLCVNLFGHPQHDRDGLSGDYEFSFKKSDLFAEEDEFGYEHRGSTHRYWFPLSAAIANDGLLLEQSDLRAAAKDRVRSTTMEADEDTRDALKDSASLVMDEFYHNVMKSELPVETIKKDNHHIKEIFQRINIQGEEPRPYQLMLSKLMSTWPYMEDRPFNPRQKVENWIEDFKREFSEYETEIDRDLFMRYSYMLLDDDLAGKSSVNNLSESDLETLRTKWMDGPEEYSFAPFEWFPRAMENSVQSLIDIGLSEYTMGSKSHIALLAKFFYENPSIDHTAAEIRNDIFKFFAILLLLNESHGLLRRTKARTTLSVLSENKGELSTFPALELFNTLGVSPAREDIERVVKHAEYNPNATGTVTFTSRNVAAVLGLLDGVYGDRNVSDYEVDHIFPSSRADEVEAEAGDEVNIHRLGNLQLLHHRVNNNEKGTQWPLDWLGDLSEGEQRRYRESNLYPDDVQMSPENYSAFTERREELIKKTLIDRYVSSSTDD</sequence>
<gene>
    <name evidence="2" type="ORF">DM868_02620</name>
</gene>
<proteinExistence type="predicted"/>
<evidence type="ECO:0000313" key="3">
    <source>
        <dbReference type="Proteomes" id="UP000308037"/>
    </source>
</evidence>
<evidence type="ECO:0000259" key="1">
    <source>
        <dbReference type="Pfam" id="PF03235"/>
    </source>
</evidence>
<dbReference type="EMBL" id="QKNX01000001">
    <property type="protein sequence ID" value="TKR27993.1"/>
    <property type="molecule type" value="Genomic_DNA"/>
</dbReference>
<reference evidence="2 3" key="1">
    <citation type="submission" date="2019-04" db="EMBL/GenBank/DDBJ databases">
        <title>Natronomonas sp. F20-122 a newhaloarchaeon isolated from a saline saltern of Isla Bacuta, Huelva, Spain.</title>
        <authorList>
            <person name="Duran-Viseras A."/>
            <person name="Sanchez-Porro C."/>
            <person name="Ventosa A."/>
        </authorList>
    </citation>
    <scope>NUCLEOTIDE SEQUENCE [LARGE SCALE GENOMIC DNA]</scope>
    <source>
        <strain evidence="2 3">F20-122</strain>
    </source>
</reference>
<feature type="domain" description="GmrSD restriction endonucleases N-terminal" evidence="1">
    <location>
        <begin position="5"/>
        <end position="286"/>
    </location>
</feature>
<name>A0A4V5ZP82_9EURY</name>
<dbReference type="Proteomes" id="UP000308037">
    <property type="component" value="Unassembled WGS sequence"/>
</dbReference>
<accession>A0A4V5ZP82</accession>
<protein>
    <submittedName>
        <fullName evidence="2">DUF262 domain-containing protein</fullName>
    </submittedName>
</protein>
<dbReference type="OrthoDB" id="240912at2157"/>
<evidence type="ECO:0000313" key="2">
    <source>
        <dbReference type="EMBL" id="TKR27993.1"/>
    </source>
</evidence>
<dbReference type="PANTHER" id="PTHR37292:SF2">
    <property type="entry name" value="DUF262 DOMAIN-CONTAINING PROTEIN"/>
    <property type="match status" value="1"/>
</dbReference>
<dbReference type="PANTHER" id="PTHR37292">
    <property type="entry name" value="VNG6097C"/>
    <property type="match status" value="1"/>
</dbReference>
<keyword evidence="3" id="KW-1185">Reference proteome</keyword>
<dbReference type="AlphaFoldDB" id="A0A4V5ZP82"/>
<dbReference type="Pfam" id="PF03235">
    <property type="entry name" value="GmrSD_N"/>
    <property type="match status" value="1"/>
</dbReference>
<dbReference type="RefSeq" id="WP_137275293.1">
    <property type="nucleotide sequence ID" value="NZ_QKNX01000001.1"/>
</dbReference>
<comment type="caution">
    <text evidence="2">The sequence shown here is derived from an EMBL/GenBank/DDBJ whole genome shotgun (WGS) entry which is preliminary data.</text>
</comment>
<dbReference type="InterPro" id="IPR004919">
    <property type="entry name" value="GmrSD_N"/>
</dbReference>
<organism evidence="2 3">
    <name type="scientific">Natronomonas salsuginis</name>
    <dbReference type="NCBI Taxonomy" id="2217661"/>
    <lineage>
        <taxon>Archaea</taxon>
        <taxon>Methanobacteriati</taxon>
        <taxon>Methanobacteriota</taxon>
        <taxon>Stenosarchaea group</taxon>
        <taxon>Halobacteria</taxon>
        <taxon>Halobacteriales</taxon>
        <taxon>Natronomonadaceae</taxon>
        <taxon>Natronomonas</taxon>
    </lineage>
</organism>